<feature type="region of interest" description="Disordered" evidence="9">
    <location>
        <begin position="702"/>
        <end position="723"/>
    </location>
</feature>
<dbReference type="SUPFAM" id="SSF57701">
    <property type="entry name" value="Zn2/Cys6 DNA-binding domain"/>
    <property type="match status" value="1"/>
</dbReference>
<protein>
    <submittedName>
        <fullName evidence="11">Fungal-specific transcription factor domain-containing protein</fullName>
    </submittedName>
</protein>
<feature type="domain" description="Zn(2)-C6 fungal-type" evidence="10">
    <location>
        <begin position="22"/>
        <end position="52"/>
    </location>
</feature>
<dbReference type="PANTHER" id="PTHR46910:SF12">
    <property type="entry name" value="REGULATORY PROTEIN CAT8"/>
    <property type="match status" value="1"/>
</dbReference>
<keyword evidence="5" id="KW-0238">DNA-binding</keyword>
<keyword evidence="2" id="KW-0479">Metal-binding</keyword>
<dbReference type="InterPro" id="IPR007219">
    <property type="entry name" value="XnlR_reg_dom"/>
</dbReference>
<dbReference type="SMART" id="SM00066">
    <property type="entry name" value="GAL4"/>
    <property type="match status" value="1"/>
</dbReference>
<dbReference type="Proteomes" id="UP000326924">
    <property type="component" value="Unassembled WGS sequence"/>
</dbReference>
<keyword evidence="8" id="KW-0175">Coiled coil</keyword>
<feature type="region of interest" description="Disordered" evidence="9">
    <location>
        <begin position="814"/>
        <end position="872"/>
    </location>
</feature>
<evidence type="ECO:0000256" key="5">
    <source>
        <dbReference type="ARBA" id="ARBA00023125"/>
    </source>
</evidence>
<keyword evidence="12" id="KW-1185">Reference proteome</keyword>
<feature type="region of interest" description="Disordered" evidence="9">
    <location>
        <begin position="612"/>
        <end position="667"/>
    </location>
</feature>
<evidence type="ECO:0000256" key="8">
    <source>
        <dbReference type="SAM" id="Coils"/>
    </source>
</evidence>
<evidence type="ECO:0000256" key="4">
    <source>
        <dbReference type="ARBA" id="ARBA00023015"/>
    </source>
</evidence>
<evidence type="ECO:0000256" key="2">
    <source>
        <dbReference type="ARBA" id="ARBA00022723"/>
    </source>
</evidence>
<organism evidence="11 12">
    <name type="scientific">Sphaerosporella brunnea</name>
    <dbReference type="NCBI Taxonomy" id="1250544"/>
    <lineage>
        <taxon>Eukaryota</taxon>
        <taxon>Fungi</taxon>
        <taxon>Dikarya</taxon>
        <taxon>Ascomycota</taxon>
        <taxon>Pezizomycotina</taxon>
        <taxon>Pezizomycetes</taxon>
        <taxon>Pezizales</taxon>
        <taxon>Pyronemataceae</taxon>
        <taxon>Sphaerosporella</taxon>
    </lineage>
</organism>
<feature type="compositionally biased region" description="Polar residues" evidence="9">
    <location>
        <begin position="630"/>
        <end position="640"/>
    </location>
</feature>
<dbReference type="EMBL" id="VXIS01000130">
    <property type="protein sequence ID" value="KAA8902597.1"/>
    <property type="molecule type" value="Genomic_DNA"/>
</dbReference>
<keyword evidence="7" id="KW-0539">Nucleus</keyword>
<gene>
    <name evidence="11" type="ORF">FN846DRAFT_955321</name>
</gene>
<dbReference type="InterPro" id="IPR001138">
    <property type="entry name" value="Zn2Cys6_DnaBD"/>
</dbReference>
<dbReference type="InterPro" id="IPR036864">
    <property type="entry name" value="Zn2-C6_fun-type_DNA-bd_sf"/>
</dbReference>
<dbReference type="OrthoDB" id="1924787at2759"/>
<keyword evidence="3" id="KW-0862">Zinc</keyword>
<dbReference type="GO" id="GO:0003677">
    <property type="term" value="F:DNA binding"/>
    <property type="evidence" value="ECO:0007669"/>
    <property type="project" value="UniProtKB-KW"/>
</dbReference>
<dbReference type="InParanoid" id="A0A5J5ET86"/>
<evidence type="ECO:0000256" key="9">
    <source>
        <dbReference type="SAM" id="MobiDB-lite"/>
    </source>
</evidence>
<sequence>MPGIIPMKLIKCGSSQTRIAQACDRCRSKKIRCDGIRPCCSQCANVGFECKTSDKLSRRAFPRGYTESLEERVRTLEREVRELKELLDAKDEQLEMLSKIHSFSPYSPPASHSSGTMRGTRKSPESLGSGRSGSVDGDEAIAVSEPTRLINVEGRDGMYMGASSGTTFVDTLKQRMKEGGRYTVEFETEQFFQGQPCAIATDSVPQLEGIKPPPRLLSDHLLVSYFQEYHPLFPVLHRPTFLSTYEKLVADSTSAASLPAHDVAKLFLVFAIALQQHDPSNGPEQRSFDFQWRRALNSVLSETSLDTVQCLVLAQLYCFSRGDYAKLLHYKNLAVGIALRMGLNHSQRKFALGALGGEMRKRAFWCIYCLDGFSAAMLGLPKLLREDEIDAEYPSDVDDEYVSEKGFLPTLPGDSTKISSALALFRCSRVLAQVLDIEYSTSTAHELSYSKLRDLEDDLDSWKLGLAPHLRLEFVNGAPATNIVHSRSPLLVFAFHYVRTLIHRPLVGTNYPHHSSGALVAIRESSKCMVQIMELLTERGLGFAFCLNKAQVLLLAGFTFVYSAVESQRDGVLAKENQKLVSSVLGEMQKTSPDLAREFTSVASSVVNCTVNSDTPPPVSNGDQAVSPLTRPSTSPEMQHSSVRRAISSVSAKIKRSPSMSNAAGRKPSISQEFAGAGNLQGLANVSRVSLNDISTISRTRSLQLNQLPSQPAKSATNPNRHSMSSYDPAALDFLWAVEAAQNMAAAGTAAADPTAVATSSDDWERMLAMMDAHHAVHIYGDGNSAPLPPDAQQEFENKANIVQSVAQSDGYHSADFDALSDGNEEAQRRNSETFGEAEGDLGDFLGPMMGGATAGPIQQQPVLMDVGDRWI</sequence>
<dbReference type="PROSITE" id="PS50048">
    <property type="entry name" value="ZN2_CY6_FUNGAL_2"/>
    <property type="match status" value="1"/>
</dbReference>
<evidence type="ECO:0000256" key="3">
    <source>
        <dbReference type="ARBA" id="ARBA00022833"/>
    </source>
</evidence>
<dbReference type="PANTHER" id="PTHR46910">
    <property type="entry name" value="TRANSCRIPTION FACTOR PDR1"/>
    <property type="match status" value="1"/>
</dbReference>
<evidence type="ECO:0000256" key="1">
    <source>
        <dbReference type="ARBA" id="ARBA00004123"/>
    </source>
</evidence>
<evidence type="ECO:0000313" key="11">
    <source>
        <dbReference type="EMBL" id="KAA8902597.1"/>
    </source>
</evidence>
<dbReference type="FunFam" id="4.10.240.10:FF:000007">
    <property type="entry name" value="C6 transcription factor FacB"/>
    <property type="match status" value="1"/>
</dbReference>
<proteinExistence type="predicted"/>
<keyword evidence="6" id="KW-0804">Transcription</keyword>
<dbReference type="GO" id="GO:0005634">
    <property type="term" value="C:nucleus"/>
    <property type="evidence" value="ECO:0007669"/>
    <property type="project" value="UniProtKB-SubCell"/>
</dbReference>
<feature type="region of interest" description="Disordered" evidence="9">
    <location>
        <begin position="100"/>
        <end position="138"/>
    </location>
</feature>
<evidence type="ECO:0000256" key="7">
    <source>
        <dbReference type="ARBA" id="ARBA00023242"/>
    </source>
</evidence>
<feature type="coiled-coil region" evidence="8">
    <location>
        <begin position="66"/>
        <end position="100"/>
    </location>
</feature>
<accession>A0A5J5ET86</accession>
<comment type="caution">
    <text evidence="11">The sequence shown here is derived from an EMBL/GenBank/DDBJ whole genome shotgun (WGS) entry which is preliminary data.</text>
</comment>
<evidence type="ECO:0000259" key="10">
    <source>
        <dbReference type="PROSITE" id="PS50048"/>
    </source>
</evidence>
<evidence type="ECO:0000256" key="6">
    <source>
        <dbReference type="ARBA" id="ARBA00023163"/>
    </source>
</evidence>
<dbReference type="CDD" id="cd12148">
    <property type="entry name" value="fungal_TF_MHR"/>
    <property type="match status" value="1"/>
</dbReference>
<dbReference type="InterPro" id="IPR050987">
    <property type="entry name" value="AtrR-like"/>
</dbReference>
<dbReference type="CDD" id="cd00067">
    <property type="entry name" value="GAL4"/>
    <property type="match status" value="1"/>
</dbReference>
<dbReference type="CDD" id="cd15485">
    <property type="entry name" value="ZIP_Cat8"/>
    <property type="match status" value="1"/>
</dbReference>
<keyword evidence="4" id="KW-0805">Transcription regulation</keyword>
<dbReference type="GO" id="GO:0006351">
    <property type="term" value="P:DNA-templated transcription"/>
    <property type="evidence" value="ECO:0007669"/>
    <property type="project" value="InterPro"/>
</dbReference>
<evidence type="ECO:0000313" key="12">
    <source>
        <dbReference type="Proteomes" id="UP000326924"/>
    </source>
</evidence>
<dbReference type="AlphaFoldDB" id="A0A5J5ET86"/>
<dbReference type="GO" id="GO:0008270">
    <property type="term" value="F:zinc ion binding"/>
    <property type="evidence" value="ECO:0007669"/>
    <property type="project" value="InterPro"/>
</dbReference>
<dbReference type="Gene3D" id="4.10.240.10">
    <property type="entry name" value="Zn(2)-C6 fungal-type DNA-binding domain"/>
    <property type="match status" value="1"/>
</dbReference>
<dbReference type="PROSITE" id="PS00463">
    <property type="entry name" value="ZN2_CY6_FUNGAL_1"/>
    <property type="match status" value="1"/>
</dbReference>
<dbReference type="Pfam" id="PF00172">
    <property type="entry name" value="Zn_clus"/>
    <property type="match status" value="1"/>
</dbReference>
<dbReference type="SMART" id="SM00906">
    <property type="entry name" value="Fungal_trans"/>
    <property type="match status" value="1"/>
</dbReference>
<name>A0A5J5ET86_9PEZI</name>
<dbReference type="GO" id="GO:0000981">
    <property type="term" value="F:DNA-binding transcription factor activity, RNA polymerase II-specific"/>
    <property type="evidence" value="ECO:0007669"/>
    <property type="project" value="InterPro"/>
</dbReference>
<dbReference type="Pfam" id="PF04082">
    <property type="entry name" value="Fungal_trans"/>
    <property type="match status" value="1"/>
</dbReference>
<reference evidence="11 12" key="1">
    <citation type="submission" date="2019-09" db="EMBL/GenBank/DDBJ databases">
        <title>Draft genome of the ectomycorrhizal ascomycete Sphaerosporella brunnea.</title>
        <authorList>
            <consortium name="DOE Joint Genome Institute"/>
            <person name="Benucci G.M."/>
            <person name="Marozzi G."/>
            <person name="Antonielli L."/>
            <person name="Sanchez S."/>
            <person name="Marco P."/>
            <person name="Wang X."/>
            <person name="Falini L.B."/>
            <person name="Barry K."/>
            <person name="Haridas S."/>
            <person name="Lipzen A."/>
            <person name="Labutti K."/>
            <person name="Grigoriev I.V."/>
            <person name="Murat C."/>
            <person name="Martin F."/>
            <person name="Albertini E."/>
            <person name="Donnini D."/>
            <person name="Bonito G."/>
        </authorList>
    </citation>
    <scope>NUCLEOTIDE SEQUENCE [LARGE SCALE GENOMIC DNA]</scope>
    <source>
        <strain evidence="11 12">Sb_GMNB300</strain>
    </source>
</reference>
<comment type="subcellular location">
    <subcellularLocation>
        <location evidence="1">Nucleus</location>
    </subcellularLocation>
</comment>